<evidence type="ECO:0000259" key="2">
    <source>
        <dbReference type="Pfam" id="PF01609"/>
    </source>
</evidence>
<protein>
    <submittedName>
        <fullName evidence="5">Transposase</fullName>
    </submittedName>
</protein>
<proteinExistence type="predicted"/>
<dbReference type="GO" id="GO:0003677">
    <property type="term" value="F:DNA binding"/>
    <property type="evidence" value="ECO:0007669"/>
    <property type="project" value="InterPro"/>
</dbReference>
<dbReference type="Pfam" id="PF13751">
    <property type="entry name" value="DDE_Tnp_1_6"/>
    <property type="match status" value="1"/>
</dbReference>
<dbReference type="PANTHER" id="PTHR35604">
    <property type="entry name" value="TRANSPOSASE INSH FOR INSERTION SEQUENCE ELEMENT IS5A-RELATED"/>
    <property type="match status" value="1"/>
</dbReference>
<evidence type="ECO:0000256" key="1">
    <source>
        <dbReference type="SAM" id="MobiDB-lite"/>
    </source>
</evidence>
<dbReference type="RefSeq" id="WP_144949149.1">
    <property type="nucleotide sequence ID" value="NZ_VMQU01000012.1"/>
</dbReference>
<keyword evidence="6" id="KW-1185">Reference proteome</keyword>
<comment type="caution">
    <text evidence="5">The sequence shown here is derived from an EMBL/GenBank/DDBJ whole genome shotgun (WGS) entry which is preliminary data.</text>
</comment>
<dbReference type="GO" id="GO:0004803">
    <property type="term" value="F:transposase activity"/>
    <property type="evidence" value="ECO:0007669"/>
    <property type="project" value="InterPro"/>
</dbReference>
<dbReference type="Pfam" id="PF05598">
    <property type="entry name" value="DUF772"/>
    <property type="match status" value="1"/>
</dbReference>
<dbReference type="PANTHER" id="PTHR35604:SF2">
    <property type="entry name" value="TRANSPOSASE INSH FOR INSERTION SEQUENCE ELEMENT IS5A-RELATED"/>
    <property type="match status" value="1"/>
</dbReference>
<dbReference type="Pfam" id="PF01609">
    <property type="entry name" value="DDE_Tnp_1"/>
    <property type="match status" value="1"/>
</dbReference>
<sequence>MSLGLTPKQADLWRTTVDFCEGRVAPDSIYSVLHRECFNLFPDEMFADLFTDVGRRSVPPMIVAVVMVLQRIEGLSDREAVDRFAFDARWKYAAGGLDFDYPGFVHTVLVDMRARLARSDRPDRIFEVTLEAAKAAGLVGRKRVLDSTPLYDAVATMDTVTLIRSAIRAVLAVADADLEARLRARLSRDDDYARAGKPVCDYDDATARDELVDALARDAYALLACLDEQQLEPGLDKAAKLLATVVGQDLDQDADDGMFRIARRVAPDRVISTVDPAARHGHKTSARGFDGYKGHIAIDPDAEIITATEVTAGNAGDAEPAADLLTDDLPTPIAGDTNVADGDCVDSQDDSSLGASAGTTTTAGATGHGDGDARSVRGAADQQGPAVYGDAAYGTGQLLARLETAGAEIFTKVQPPTAPGGRFAKDRFAIDLAAGTVTCPGAVTVPIRPATAGGGTAVFGPACASCPLATQCTSSTAGRTITISRYETELTRARTTQKDPAWVADYKATRPKVERKIGHLMRRRHGGHRARVRGTTKVAADFSLLAAAINLARLGVLGLHRTGGNWAAATT</sequence>
<dbReference type="OrthoDB" id="3313640at2"/>
<evidence type="ECO:0000313" key="6">
    <source>
        <dbReference type="Proteomes" id="UP000320513"/>
    </source>
</evidence>
<feature type="domain" description="Transposase InsH N-terminal" evidence="3">
    <location>
        <begin position="43"/>
        <end position="115"/>
    </location>
</feature>
<dbReference type="InterPro" id="IPR002559">
    <property type="entry name" value="Transposase_11"/>
</dbReference>
<dbReference type="AlphaFoldDB" id="A0A557XZ42"/>
<dbReference type="GO" id="GO:0006313">
    <property type="term" value="P:DNA transposition"/>
    <property type="evidence" value="ECO:0007669"/>
    <property type="project" value="InterPro"/>
</dbReference>
<feature type="region of interest" description="Disordered" evidence="1">
    <location>
        <begin position="333"/>
        <end position="382"/>
    </location>
</feature>
<name>A0A557XZ42_9MYCO</name>
<reference evidence="5 6" key="1">
    <citation type="submission" date="2019-07" db="EMBL/GenBank/DDBJ databases">
        <title>New Mycobacterium species.</title>
        <authorList>
            <person name="Tortoli E."/>
            <person name="Ghielmetti G."/>
            <person name="Friedel U."/>
            <person name="Trovato A."/>
        </authorList>
    </citation>
    <scope>NUCLEOTIDE SEQUENCE [LARGE SCALE GENOMIC DNA]</scope>
    <source>
        <strain evidence="5 6">16-83</strain>
    </source>
</reference>
<accession>A0A557XZ42</accession>
<gene>
    <name evidence="5" type="ORF">FPZ47_04760</name>
</gene>
<dbReference type="InterPro" id="IPR008490">
    <property type="entry name" value="Transposase_InsH_N"/>
</dbReference>
<feature type="compositionally biased region" description="Low complexity" evidence="1">
    <location>
        <begin position="350"/>
        <end position="365"/>
    </location>
</feature>
<evidence type="ECO:0000259" key="4">
    <source>
        <dbReference type="Pfam" id="PF13751"/>
    </source>
</evidence>
<dbReference type="Proteomes" id="UP000320513">
    <property type="component" value="Unassembled WGS sequence"/>
</dbReference>
<feature type="domain" description="Transposase IS4-like" evidence="2">
    <location>
        <begin position="277"/>
        <end position="341"/>
    </location>
</feature>
<evidence type="ECO:0000313" key="5">
    <source>
        <dbReference type="EMBL" id="TVS91494.1"/>
    </source>
</evidence>
<organism evidence="5 6">
    <name type="scientific">Mycobacterium helveticum</name>
    <dbReference type="NCBI Taxonomy" id="2592811"/>
    <lineage>
        <taxon>Bacteria</taxon>
        <taxon>Bacillati</taxon>
        <taxon>Actinomycetota</taxon>
        <taxon>Actinomycetes</taxon>
        <taxon>Mycobacteriales</taxon>
        <taxon>Mycobacteriaceae</taxon>
        <taxon>Mycobacterium</taxon>
    </lineage>
</organism>
<dbReference type="EMBL" id="VMQU01000012">
    <property type="protein sequence ID" value="TVS91494.1"/>
    <property type="molecule type" value="Genomic_DNA"/>
</dbReference>
<evidence type="ECO:0000259" key="3">
    <source>
        <dbReference type="Pfam" id="PF05598"/>
    </source>
</evidence>
<dbReference type="InterPro" id="IPR025668">
    <property type="entry name" value="Tnp_DDE_dom"/>
</dbReference>
<feature type="domain" description="Transposase DDE" evidence="4">
    <location>
        <begin position="461"/>
        <end position="554"/>
    </location>
</feature>